<dbReference type="HAMAP" id="MF_01965">
    <property type="entry name" value="NADHX_dehydratase"/>
    <property type="match status" value="1"/>
</dbReference>
<evidence type="ECO:0000256" key="7">
    <source>
        <dbReference type="ARBA" id="ARBA00022840"/>
    </source>
</evidence>
<dbReference type="InterPro" id="IPR004443">
    <property type="entry name" value="YjeF_N_dom"/>
</dbReference>
<protein>
    <recommendedName>
        <fullName evidence="19">Bifunctional NAD(P)H-hydrate repair enzyme</fullName>
    </recommendedName>
    <alternativeName>
        <fullName evidence="19">Nicotinamide nucleotide repair protein</fullName>
    </alternativeName>
    <domain>
        <recommendedName>
            <fullName evidence="19">ADP-dependent (S)-NAD(P)H-hydrate dehydratase</fullName>
            <ecNumber evidence="19">4.2.1.136</ecNumber>
        </recommendedName>
        <alternativeName>
            <fullName evidence="19">ADP-dependent NAD(P)HX dehydratase</fullName>
        </alternativeName>
    </domain>
    <domain>
        <recommendedName>
            <fullName evidence="19">NAD(P)H-hydrate epimerase</fullName>
            <ecNumber evidence="19">5.1.99.6</ecNumber>
        </recommendedName>
    </domain>
</protein>
<dbReference type="HAMAP" id="MF_01966">
    <property type="entry name" value="NADHX_epimerase"/>
    <property type="match status" value="1"/>
</dbReference>
<evidence type="ECO:0000256" key="11">
    <source>
        <dbReference type="ARBA" id="ARBA00023235"/>
    </source>
</evidence>
<evidence type="ECO:0000256" key="14">
    <source>
        <dbReference type="ARBA" id="ARBA00025153"/>
    </source>
</evidence>
<dbReference type="PANTHER" id="PTHR12592">
    <property type="entry name" value="ATP-DEPENDENT (S)-NAD(P)H-HYDRATE DEHYDRATASE FAMILY MEMBER"/>
    <property type="match status" value="1"/>
</dbReference>
<dbReference type="EMBL" id="JBHULX010000039">
    <property type="protein sequence ID" value="MFD2592958.1"/>
    <property type="molecule type" value="Genomic_DNA"/>
</dbReference>
<dbReference type="Pfam" id="PF01256">
    <property type="entry name" value="Carb_kinase"/>
    <property type="match status" value="1"/>
</dbReference>
<dbReference type="SUPFAM" id="SSF53613">
    <property type="entry name" value="Ribokinase-like"/>
    <property type="match status" value="1"/>
</dbReference>
<keyword evidence="12 17" id="KW-0456">Lyase</keyword>
<dbReference type="EC" id="5.1.99.6" evidence="19"/>
<evidence type="ECO:0000256" key="15">
    <source>
        <dbReference type="ARBA" id="ARBA00048238"/>
    </source>
</evidence>
<keyword evidence="13" id="KW-0511">Multifunctional enzyme</keyword>
<dbReference type="PANTHER" id="PTHR12592:SF0">
    <property type="entry name" value="ATP-DEPENDENT (S)-NAD(P)H-HYDRATE DEHYDRATASE"/>
    <property type="match status" value="1"/>
</dbReference>
<accession>A0ABW5NFG4</accession>
<feature type="binding site" evidence="17">
    <location>
        <position position="441"/>
    </location>
    <ligand>
        <name>(6S)-NADPHX</name>
        <dbReference type="ChEBI" id="CHEBI:64076"/>
    </ligand>
</feature>
<keyword evidence="6 17" id="KW-0547">Nucleotide-binding</keyword>
<keyword evidence="8 17" id="KW-0521">NADP</keyword>
<feature type="binding site" evidence="18">
    <location>
        <position position="163"/>
    </location>
    <ligand>
        <name>K(+)</name>
        <dbReference type="ChEBI" id="CHEBI:29103"/>
    </ligand>
</feature>
<evidence type="ECO:0000256" key="9">
    <source>
        <dbReference type="ARBA" id="ARBA00022958"/>
    </source>
</evidence>
<comment type="function">
    <text evidence="18">Catalyzes the epimerization of the S- and R-forms of NAD(P)HX, a damaged form of NAD(P)H that is a result of enzymatic or heat-dependent hydration. This is a prerequisite for the S-specific NAD(P)H-hydrate dehydratase to allow the repair of both epimers of NAD(P)HX.</text>
</comment>
<comment type="cofactor">
    <cofactor evidence="17">
        <name>Mg(2+)</name>
        <dbReference type="ChEBI" id="CHEBI:18420"/>
    </cofactor>
</comment>
<dbReference type="InterPro" id="IPR029056">
    <property type="entry name" value="Ribokinase-like"/>
</dbReference>
<comment type="catalytic activity">
    <reaction evidence="16 17 19">
        <text>(6S)-NADPHX + ADP = AMP + phosphate + NADPH + H(+)</text>
        <dbReference type="Rhea" id="RHEA:32235"/>
        <dbReference type="ChEBI" id="CHEBI:15378"/>
        <dbReference type="ChEBI" id="CHEBI:43474"/>
        <dbReference type="ChEBI" id="CHEBI:57783"/>
        <dbReference type="ChEBI" id="CHEBI:64076"/>
        <dbReference type="ChEBI" id="CHEBI:456215"/>
        <dbReference type="ChEBI" id="CHEBI:456216"/>
        <dbReference type="EC" id="4.2.1.136"/>
    </reaction>
</comment>
<comment type="similarity">
    <text evidence="17">Belongs to the NnrD/CARKD family.</text>
</comment>
<dbReference type="Proteomes" id="UP001597459">
    <property type="component" value="Unassembled WGS sequence"/>
</dbReference>
<comment type="function">
    <text evidence="14 19">Bifunctional enzyme that catalyzes the epimerization of the S- and R-forms of NAD(P)HX and the dehydration of the S-form of NAD(P)HX at the expense of ADP, which is converted to AMP. This allows the repair of both epimers of NAD(P)HX, a damaged form of NAD(P)H that is a result of enzymatic or heat-dependent hydration.</text>
</comment>
<gene>
    <name evidence="18" type="primary">nnrE</name>
    <name evidence="17" type="synonym">nnrD</name>
    <name evidence="22" type="ORF">ACFSTE_19120</name>
</gene>
<name>A0ABW5NFG4_9FLAO</name>
<comment type="similarity">
    <text evidence="4 19">In the C-terminal section; belongs to the NnrD/CARKD family.</text>
</comment>
<feature type="binding site" evidence="18">
    <location>
        <position position="127"/>
    </location>
    <ligand>
        <name>K(+)</name>
        <dbReference type="ChEBI" id="CHEBI:29103"/>
    </ligand>
</feature>
<keyword evidence="9 18" id="KW-0630">Potassium</keyword>
<feature type="binding site" evidence="17">
    <location>
        <begin position="412"/>
        <end position="416"/>
    </location>
    <ligand>
        <name>AMP</name>
        <dbReference type="ChEBI" id="CHEBI:456215"/>
    </ligand>
</feature>
<feature type="domain" description="YjeF C-terminal" evidence="20">
    <location>
        <begin position="228"/>
        <end position="500"/>
    </location>
</feature>
<evidence type="ECO:0000256" key="3">
    <source>
        <dbReference type="ARBA" id="ARBA00006001"/>
    </source>
</evidence>
<dbReference type="PIRSF" id="PIRSF017184">
    <property type="entry name" value="Nnr"/>
    <property type="match status" value="1"/>
</dbReference>
<dbReference type="Gene3D" id="3.40.50.10260">
    <property type="entry name" value="YjeF N-terminal domain"/>
    <property type="match status" value="1"/>
</dbReference>
<comment type="similarity">
    <text evidence="18">Belongs to the NnrE/AIBP family.</text>
</comment>
<comment type="function">
    <text evidence="17">Catalyzes the dehydration of the S-form of NAD(P)HX at the expense of ADP, which is converted to AMP. Together with NAD(P)HX epimerase, which catalyzes the epimerization of the S- and R-forms, the enzyme allows the repair of both epimers of NAD(P)HX, a damaged form of NAD(P)H that is a result of enzymatic or heat-dependent hydration.</text>
</comment>
<dbReference type="NCBIfam" id="TIGR00196">
    <property type="entry name" value="yjeF_cterm"/>
    <property type="match status" value="1"/>
</dbReference>
<dbReference type="InterPro" id="IPR036652">
    <property type="entry name" value="YjeF_N_dom_sf"/>
</dbReference>
<sequence>MKIYSPEQMRKADEATMQTHQISSSQLMEHAATQIFNLLHQRLQGAPIPIHVFCGLGNNGGDGLVISRLLQEHGYHVKTYIVNFSDNRSALFLEKYDRLKSVSKEWPIQLKCEEDFPEIRKEDMVIDAIFGIGLNRPIVPWVTSLIKHINNSRCFTLSVDVPSGLYSNKAPDDREGVIYASVTVTFQLPKLVFFLPETGQYTQELEVIDIGLDRNFIMSTPGVAELISKNEVLALYRPRHKFAHKGSYGHSLLIGGSYGKIGSVQLATKACLRSGAGLVTAYLPECGYDSLQTSVPEAMVITDEEDDYLTKITLEKHYNAIGIGVGMGTAEKTIAAFADFLGSNKSPLVIDADAINMIGIAPELLENIPPKTVFTPHPKELQHLIGTWKDDFEKLEKTKEFSSKYDCVVVIKGANTITVYKEDLYVNTSGNPGMATAGSGDVLTGVIIGMISQGYDPVTAAVFGVYLHGSAGDIALQQRGYQGLIAGDIIEHIGHSFIELFKAPPQPQQQAQT</sequence>
<comment type="catalytic activity">
    <reaction evidence="15 17 19">
        <text>(6S)-NADHX + ADP = AMP + phosphate + NADH + H(+)</text>
        <dbReference type="Rhea" id="RHEA:32223"/>
        <dbReference type="ChEBI" id="CHEBI:15378"/>
        <dbReference type="ChEBI" id="CHEBI:43474"/>
        <dbReference type="ChEBI" id="CHEBI:57945"/>
        <dbReference type="ChEBI" id="CHEBI:64074"/>
        <dbReference type="ChEBI" id="CHEBI:456215"/>
        <dbReference type="ChEBI" id="CHEBI:456216"/>
        <dbReference type="EC" id="4.2.1.136"/>
    </reaction>
</comment>
<evidence type="ECO:0000256" key="13">
    <source>
        <dbReference type="ARBA" id="ARBA00023268"/>
    </source>
</evidence>
<evidence type="ECO:0000256" key="6">
    <source>
        <dbReference type="ARBA" id="ARBA00022741"/>
    </source>
</evidence>
<evidence type="ECO:0000256" key="12">
    <source>
        <dbReference type="ARBA" id="ARBA00023239"/>
    </source>
</evidence>
<proteinExistence type="inferred from homology"/>
<comment type="caution">
    <text evidence="22">The sequence shown here is derived from an EMBL/GenBank/DDBJ whole genome shotgun (WGS) entry which is preliminary data.</text>
</comment>
<comment type="similarity">
    <text evidence="3 19">In the N-terminal section; belongs to the NnrE/AIBP family.</text>
</comment>
<dbReference type="EC" id="4.2.1.136" evidence="19"/>
<feature type="binding site" evidence="18">
    <location>
        <position position="160"/>
    </location>
    <ligand>
        <name>(6S)-NADPHX</name>
        <dbReference type="ChEBI" id="CHEBI:64076"/>
    </ligand>
</feature>
<evidence type="ECO:0000259" key="20">
    <source>
        <dbReference type="PROSITE" id="PS51383"/>
    </source>
</evidence>
<keyword evidence="7 17" id="KW-0067">ATP-binding</keyword>
<dbReference type="PROSITE" id="PS01050">
    <property type="entry name" value="YJEF_C_2"/>
    <property type="match status" value="1"/>
</dbReference>
<comment type="cofactor">
    <cofactor evidence="18 19">
        <name>K(+)</name>
        <dbReference type="ChEBI" id="CHEBI:29103"/>
    </cofactor>
    <text evidence="18 19">Binds 1 potassium ion per subunit.</text>
</comment>
<dbReference type="InterPro" id="IPR000631">
    <property type="entry name" value="CARKD"/>
</dbReference>
<dbReference type="NCBIfam" id="TIGR00197">
    <property type="entry name" value="yjeF_nterm"/>
    <property type="match status" value="1"/>
</dbReference>
<comment type="subunit">
    <text evidence="17">Homotetramer.</text>
</comment>
<evidence type="ECO:0000256" key="4">
    <source>
        <dbReference type="ARBA" id="ARBA00009524"/>
    </source>
</evidence>
<organism evidence="22 23">
    <name type="scientific">Aquimarina hainanensis</name>
    <dbReference type="NCBI Taxonomy" id="1578017"/>
    <lineage>
        <taxon>Bacteria</taxon>
        <taxon>Pseudomonadati</taxon>
        <taxon>Bacteroidota</taxon>
        <taxon>Flavobacteriia</taxon>
        <taxon>Flavobacteriales</taxon>
        <taxon>Flavobacteriaceae</taxon>
        <taxon>Aquimarina</taxon>
    </lineage>
</organism>
<comment type="catalytic activity">
    <reaction evidence="1 18 19">
        <text>(6R)-NADHX = (6S)-NADHX</text>
        <dbReference type="Rhea" id="RHEA:32215"/>
        <dbReference type="ChEBI" id="CHEBI:64074"/>
        <dbReference type="ChEBI" id="CHEBI:64075"/>
        <dbReference type="EC" id="5.1.99.6"/>
    </reaction>
</comment>
<evidence type="ECO:0000256" key="17">
    <source>
        <dbReference type="HAMAP-Rule" id="MF_01965"/>
    </source>
</evidence>
<evidence type="ECO:0000256" key="10">
    <source>
        <dbReference type="ARBA" id="ARBA00023027"/>
    </source>
</evidence>
<evidence type="ECO:0000256" key="18">
    <source>
        <dbReference type="HAMAP-Rule" id="MF_01966"/>
    </source>
</evidence>
<evidence type="ECO:0000256" key="16">
    <source>
        <dbReference type="ARBA" id="ARBA00049209"/>
    </source>
</evidence>
<keyword evidence="11 18" id="KW-0413">Isomerase</keyword>
<keyword evidence="23" id="KW-1185">Reference proteome</keyword>
<feature type="binding site" evidence="17">
    <location>
        <position position="440"/>
    </location>
    <ligand>
        <name>AMP</name>
        <dbReference type="ChEBI" id="CHEBI:456215"/>
    </ligand>
</feature>
<dbReference type="PROSITE" id="PS51385">
    <property type="entry name" value="YJEF_N"/>
    <property type="match status" value="1"/>
</dbReference>
<feature type="domain" description="YjeF N-terminal" evidence="21">
    <location>
        <begin position="9"/>
        <end position="218"/>
    </location>
</feature>
<feature type="binding site" evidence="18">
    <location>
        <position position="59"/>
    </location>
    <ligand>
        <name>K(+)</name>
        <dbReference type="ChEBI" id="CHEBI:29103"/>
    </ligand>
</feature>
<evidence type="ECO:0000313" key="22">
    <source>
        <dbReference type="EMBL" id="MFD2592958.1"/>
    </source>
</evidence>
<evidence type="ECO:0000256" key="5">
    <source>
        <dbReference type="ARBA" id="ARBA00022723"/>
    </source>
</evidence>
<evidence type="ECO:0000256" key="2">
    <source>
        <dbReference type="ARBA" id="ARBA00000909"/>
    </source>
</evidence>
<evidence type="ECO:0000256" key="8">
    <source>
        <dbReference type="ARBA" id="ARBA00022857"/>
    </source>
</evidence>
<feature type="binding site" evidence="17">
    <location>
        <position position="377"/>
    </location>
    <ligand>
        <name>(6S)-NADPHX</name>
        <dbReference type="ChEBI" id="CHEBI:64076"/>
    </ligand>
</feature>
<evidence type="ECO:0000256" key="1">
    <source>
        <dbReference type="ARBA" id="ARBA00000013"/>
    </source>
</evidence>
<evidence type="ECO:0000256" key="19">
    <source>
        <dbReference type="PIRNR" id="PIRNR017184"/>
    </source>
</evidence>
<dbReference type="CDD" id="cd01171">
    <property type="entry name" value="YXKO-related"/>
    <property type="match status" value="1"/>
</dbReference>
<dbReference type="Gene3D" id="3.40.1190.20">
    <property type="match status" value="1"/>
</dbReference>
<keyword evidence="5 18" id="KW-0479">Metal-binding</keyword>
<comment type="caution">
    <text evidence="17">Lacks conserved residue(s) required for the propagation of feature annotation.</text>
</comment>
<dbReference type="PROSITE" id="PS51383">
    <property type="entry name" value="YJEF_C_3"/>
    <property type="match status" value="1"/>
</dbReference>
<comment type="catalytic activity">
    <reaction evidence="2 18 19">
        <text>(6R)-NADPHX = (6S)-NADPHX</text>
        <dbReference type="Rhea" id="RHEA:32227"/>
        <dbReference type="ChEBI" id="CHEBI:64076"/>
        <dbReference type="ChEBI" id="CHEBI:64077"/>
        <dbReference type="EC" id="5.1.99.6"/>
    </reaction>
</comment>
<dbReference type="InterPro" id="IPR030677">
    <property type="entry name" value="Nnr"/>
</dbReference>
<dbReference type="Pfam" id="PF03853">
    <property type="entry name" value="YjeF_N"/>
    <property type="match status" value="1"/>
</dbReference>
<feature type="binding site" evidence="18">
    <location>
        <begin position="58"/>
        <end position="62"/>
    </location>
    <ligand>
        <name>(6S)-NADPHX</name>
        <dbReference type="ChEBI" id="CHEBI:64076"/>
    </ligand>
</feature>
<dbReference type="RefSeq" id="WP_378255147.1">
    <property type="nucleotide sequence ID" value="NZ_JBHSJV010000001.1"/>
</dbReference>
<evidence type="ECO:0000259" key="21">
    <source>
        <dbReference type="PROSITE" id="PS51385"/>
    </source>
</evidence>
<feature type="binding site" evidence="18">
    <location>
        <begin position="131"/>
        <end position="137"/>
    </location>
    <ligand>
        <name>(6S)-NADPHX</name>
        <dbReference type="ChEBI" id="CHEBI:64076"/>
    </ligand>
</feature>
<dbReference type="SUPFAM" id="SSF64153">
    <property type="entry name" value="YjeF N-terminal domain-like"/>
    <property type="match status" value="1"/>
</dbReference>
<feature type="binding site" evidence="17">
    <location>
        <position position="326"/>
    </location>
    <ligand>
        <name>(6S)-NADPHX</name>
        <dbReference type="ChEBI" id="CHEBI:64076"/>
    </ligand>
</feature>
<keyword evidence="10 17" id="KW-0520">NAD</keyword>
<evidence type="ECO:0000313" key="23">
    <source>
        <dbReference type="Proteomes" id="UP001597459"/>
    </source>
</evidence>
<reference evidence="23" key="1">
    <citation type="journal article" date="2019" name="Int. J. Syst. Evol. Microbiol.">
        <title>The Global Catalogue of Microorganisms (GCM) 10K type strain sequencing project: providing services to taxonomists for standard genome sequencing and annotation.</title>
        <authorList>
            <consortium name="The Broad Institute Genomics Platform"/>
            <consortium name="The Broad Institute Genome Sequencing Center for Infectious Disease"/>
            <person name="Wu L."/>
            <person name="Ma J."/>
        </authorList>
    </citation>
    <scope>NUCLEOTIDE SEQUENCE [LARGE SCALE GENOMIC DNA]</scope>
    <source>
        <strain evidence="23">KCTC 42423</strain>
    </source>
</reference>
<dbReference type="InterPro" id="IPR017953">
    <property type="entry name" value="Carbohydrate_kinase_pred_CS"/>
</dbReference>